<reference evidence="2" key="1">
    <citation type="journal article" date="2012" name="Nat. Biotechnol.">
        <title>Reference genome sequence of the model plant Setaria.</title>
        <authorList>
            <person name="Bennetzen J.L."/>
            <person name="Schmutz J."/>
            <person name="Wang H."/>
            <person name="Percifield R."/>
            <person name="Hawkins J."/>
            <person name="Pontaroli A.C."/>
            <person name="Estep M."/>
            <person name="Feng L."/>
            <person name="Vaughn J.N."/>
            <person name="Grimwood J."/>
            <person name="Jenkins J."/>
            <person name="Barry K."/>
            <person name="Lindquist E."/>
            <person name="Hellsten U."/>
            <person name="Deshpande S."/>
            <person name="Wang X."/>
            <person name="Wu X."/>
            <person name="Mitros T."/>
            <person name="Triplett J."/>
            <person name="Yang X."/>
            <person name="Ye C.Y."/>
            <person name="Mauro-Herrera M."/>
            <person name="Wang L."/>
            <person name="Li P."/>
            <person name="Sharma M."/>
            <person name="Sharma R."/>
            <person name="Ronald P.C."/>
            <person name="Panaud O."/>
            <person name="Kellogg E.A."/>
            <person name="Brutnell T.P."/>
            <person name="Doust A.N."/>
            <person name="Tuskan G.A."/>
            <person name="Rokhsar D."/>
            <person name="Devos K.M."/>
        </authorList>
    </citation>
    <scope>NUCLEOTIDE SEQUENCE [LARGE SCALE GENOMIC DNA]</scope>
    <source>
        <strain evidence="2">cv. Yugu1</strain>
    </source>
</reference>
<dbReference type="InParanoid" id="K4ANV9"/>
<keyword evidence="2" id="KW-1185">Reference proteome</keyword>
<dbReference type="HOGENOM" id="CLU_3261501_0_0_1"/>
<dbReference type="AlphaFoldDB" id="K4ANV9"/>
<dbReference type="EnsemblPlants" id="KQK86838">
    <property type="protein sequence ID" value="KQK86838"/>
    <property type="gene ID" value="SETIT_040607mg"/>
</dbReference>
<dbReference type="Proteomes" id="UP000004995">
    <property type="component" value="Unassembled WGS sequence"/>
</dbReference>
<organism evidence="1 2">
    <name type="scientific">Setaria italica</name>
    <name type="common">Foxtail millet</name>
    <name type="synonym">Panicum italicum</name>
    <dbReference type="NCBI Taxonomy" id="4555"/>
    <lineage>
        <taxon>Eukaryota</taxon>
        <taxon>Viridiplantae</taxon>
        <taxon>Streptophyta</taxon>
        <taxon>Embryophyta</taxon>
        <taxon>Tracheophyta</taxon>
        <taxon>Spermatophyta</taxon>
        <taxon>Magnoliopsida</taxon>
        <taxon>Liliopsida</taxon>
        <taxon>Poales</taxon>
        <taxon>Poaceae</taxon>
        <taxon>PACMAD clade</taxon>
        <taxon>Panicoideae</taxon>
        <taxon>Panicodae</taxon>
        <taxon>Paniceae</taxon>
        <taxon>Cenchrinae</taxon>
        <taxon>Setaria</taxon>
    </lineage>
</organism>
<name>K4ANV9_SETIT</name>
<protein>
    <submittedName>
        <fullName evidence="1">Uncharacterized protein</fullName>
    </submittedName>
</protein>
<sequence>MEVDSFQVKDSSLQGSLQKDVPNVLRSKVSKWKRRLRARKMK</sequence>
<accession>K4ANV9</accession>
<evidence type="ECO:0000313" key="1">
    <source>
        <dbReference type="EnsemblPlants" id="KQK86838"/>
    </source>
</evidence>
<reference evidence="1" key="2">
    <citation type="submission" date="2018-08" db="UniProtKB">
        <authorList>
            <consortium name="EnsemblPlants"/>
        </authorList>
    </citation>
    <scope>IDENTIFICATION</scope>
    <source>
        <strain evidence="1">Yugu1</strain>
    </source>
</reference>
<dbReference type="EMBL" id="AGNK02005344">
    <property type="status" value="NOT_ANNOTATED_CDS"/>
    <property type="molecule type" value="Genomic_DNA"/>
</dbReference>
<dbReference type="Gramene" id="KQK86838">
    <property type="protein sequence ID" value="KQK86838"/>
    <property type="gene ID" value="SETIT_040607mg"/>
</dbReference>
<evidence type="ECO:0000313" key="2">
    <source>
        <dbReference type="Proteomes" id="UP000004995"/>
    </source>
</evidence>
<proteinExistence type="predicted"/>